<dbReference type="AlphaFoldDB" id="A0A5N8WRR6"/>
<sequence length="246" mass="26395">MIISQQLLRAENARRVRDVRPELAARVDLLTDEGLLAAREEVAAASEDPKVLAVCVLRGFDLPAWLGETYAFARRVGHEAAAAWRHDFTRTVFLAGNPVNLRERFDFDHVADDGSTAWLGPAPAEHSTALRRLLKLFPATAELPALPGTVVELPADGPAGDRAPVHRELYLATAGLTIAACLVHLHHLVSEAVLDGLLGPGDRLTLRPVPHLVGVTGPFAALRIGTSHGQPHQLRAYAALSAGRTA</sequence>
<dbReference type="InterPro" id="IPR045754">
    <property type="entry name" value="DUF6182"/>
</dbReference>
<gene>
    <name evidence="1" type="ORF">FPZ41_16695</name>
</gene>
<evidence type="ECO:0000313" key="2">
    <source>
        <dbReference type="Proteomes" id="UP000373149"/>
    </source>
</evidence>
<organism evidence="1 2">
    <name type="scientific">Streptomyces acidicola</name>
    <dbReference type="NCBI Taxonomy" id="2596892"/>
    <lineage>
        <taxon>Bacteria</taxon>
        <taxon>Bacillati</taxon>
        <taxon>Actinomycetota</taxon>
        <taxon>Actinomycetes</taxon>
        <taxon>Kitasatosporales</taxon>
        <taxon>Streptomycetaceae</taxon>
        <taxon>Streptomyces</taxon>
    </lineage>
</organism>
<dbReference type="EMBL" id="VMNX01000053">
    <property type="protein sequence ID" value="MPY50110.1"/>
    <property type="molecule type" value="Genomic_DNA"/>
</dbReference>
<dbReference type="Proteomes" id="UP000373149">
    <property type="component" value="Unassembled WGS sequence"/>
</dbReference>
<dbReference type="RefSeq" id="WP_322620323.1">
    <property type="nucleotide sequence ID" value="NZ_VMNX01000053.1"/>
</dbReference>
<accession>A0A5N8WRR6</accession>
<name>A0A5N8WRR6_9ACTN</name>
<dbReference type="Pfam" id="PF19680">
    <property type="entry name" value="DUF6182"/>
    <property type="match status" value="1"/>
</dbReference>
<proteinExistence type="predicted"/>
<evidence type="ECO:0000313" key="1">
    <source>
        <dbReference type="EMBL" id="MPY50110.1"/>
    </source>
</evidence>
<protein>
    <submittedName>
        <fullName evidence="1">Uncharacterized protein</fullName>
    </submittedName>
</protein>
<comment type="caution">
    <text evidence="1">The sequence shown here is derived from an EMBL/GenBank/DDBJ whole genome shotgun (WGS) entry which is preliminary data.</text>
</comment>
<keyword evidence="2" id="KW-1185">Reference proteome</keyword>
<reference evidence="1 2" key="1">
    <citation type="submission" date="2019-09" db="EMBL/GenBank/DDBJ databases">
        <authorList>
            <person name="Duangmal K."/>
            <person name="Teo W.F.A."/>
            <person name="Lipun K."/>
        </authorList>
    </citation>
    <scope>NUCLEOTIDE SEQUENCE [LARGE SCALE GENOMIC DNA]</scope>
    <source>
        <strain evidence="1 2">K1PN6</strain>
    </source>
</reference>